<keyword evidence="4" id="KW-1185">Reference proteome</keyword>
<evidence type="ECO:0000256" key="1">
    <source>
        <dbReference type="SAM" id="MobiDB-lite"/>
    </source>
</evidence>
<feature type="region of interest" description="Disordered" evidence="1">
    <location>
        <begin position="49"/>
        <end position="104"/>
    </location>
</feature>
<reference evidence="3 4" key="1">
    <citation type="submission" date="2023-04" db="EMBL/GenBank/DDBJ databases">
        <title>Streptomyces chengmaiensis sp. nov. isolated from the stem of mangrove plant in Hainan.</title>
        <authorList>
            <person name="Huang X."/>
            <person name="Zhou S."/>
            <person name="Chu X."/>
            <person name="Xie Y."/>
            <person name="Lin Y."/>
        </authorList>
    </citation>
    <scope>NUCLEOTIDE SEQUENCE [LARGE SCALE GENOMIC DNA]</scope>
    <source>
        <strain evidence="3 4">HNM0663</strain>
    </source>
</reference>
<protein>
    <submittedName>
        <fullName evidence="3">ATP/GTP-binding protein</fullName>
    </submittedName>
</protein>
<dbReference type="Proteomes" id="UP001223144">
    <property type="component" value="Unassembled WGS sequence"/>
</dbReference>
<proteinExistence type="predicted"/>
<organism evidence="3 4">
    <name type="scientific">Streptomyces chengmaiensis</name>
    <dbReference type="NCBI Taxonomy" id="3040919"/>
    <lineage>
        <taxon>Bacteria</taxon>
        <taxon>Bacillati</taxon>
        <taxon>Actinomycetota</taxon>
        <taxon>Actinomycetes</taxon>
        <taxon>Kitasatosporales</taxon>
        <taxon>Streptomycetaceae</taxon>
        <taxon>Streptomyces</taxon>
    </lineage>
</organism>
<sequence>MLTRRRTAAAAALSLAALTLSGPAYADDDPAGGTGGAECGLFTCQVEVEVPGEPGGSGQAEQGAGTAGTNGGEGKGKAKPPECTPAQKLEPQPPANSEVWEGHDPADGGAVYVRTCRYFTTSGASTMITETLYGGPGGPPAAPPVDPAVLAQQALDKMLLRAPEIGITPRPGGKGVVGMPVYMWTEKGPETYGPNVASASAGGITVTATAKVSKIVWQMGDGKTVTCTTAGTPYRAEYGKKPSPDCGHRYNVPSSTTGSGRFHVTATSTWTIDWVATSGPTGQLTEVRDSAVDITVAEVQVLN</sequence>
<evidence type="ECO:0000256" key="2">
    <source>
        <dbReference type="SAM" id="SignalP"/>
    </source>
</evidence>
<evidence type="ECO:0000313" key="4">
    <source>
        <dbReference type="Proteomes" id="UP001223144"/>
    </source>
</evidence>
<keyword evidence="2" id="KW-0732">Signal</keyword>
<comment type="caution">
    <text evidence="3">The sequence shown here is derived from an EMBL/GenBank/DDBJ whole genome shotgun (WGS) entry which is preliminary data.</text>
</comment>
<name>A0ABT6HVY4_9ACTN</name>
<feature type="signal peptide" evidence="2">
    <location>
        <begin position="1"/>
        <end position="26"/>
    </location>
</feature>
<accession>A0ABT6HVY4</accession>
<evidence type="ECO:0000313" key="3">
    <source>
        <dbReference type="EMBL" id="MDH2392214.1"/>
    </source>
</evidence>
<dbReference type="EMBL" id="JARWBG010000038">
    <property type="protein sequence ID" value="MDH2392214.1"/>
    <property type="molecule type" value="Genomic_DNA"/>
</dbReference>
<feature type="chain" id="PRO_5045604558" evidence="2">
    <location>
        <begin position="27"/>
        <end position="303"/>
    </location>
</feature>
<gene>
    <name evidence="3" type="ORF">QCN29_26210</name>
</gene>